<proteinExistence type="predicted"/>
<dbReference type="PANTHER" id="PTHR43162:SF1">
    <property type="entry name" value="PRESTALK A DIFFERENTIATION PROTEIN A"/>
    <property type="match status" value="1"/>
</dbReference>
<protein>
    <submittedName>
        <fullName evidence="3">NAD(P)H-binding protein</fullName>
    </submittedName>
</protein>
<evidence type="ECO:0000313" key="4">
    <source>
        <dbReference type="Proteomes" id="UP001218629"/>
    </source>
</evidence>
<dbReference type="PANTHER" id="PTHR43162">
    <property type="match status" value="1"/>
</dbReference>
<sequence>MTARTTQPEPGTDTAPGPESKTVTVLVTTPRGVVGRHVTEALRDRSDVRFLVRSAATAQALEGAVRGKVFRGDATNAEDVRRAVEGVDRLFLAHPFAEDQIAAETTLGMAAVEAGVRRIVKLGARRFGSGIAPDAVTGNHDVITDRLHDAGIAELTVLQPDRFLQNFLPAATAIAQGTLADPAGPGARGYVDVRDIADVAVAELLADRPVGGAIEISGPAALTLAELAASFGNALGVPVRHIDIPLGDAWRAGLAERGVSPQTIDGLHDLYTNYRREGVAGLGEGVQRVLGRPPRSADDFAMQVLRPAASPGVPGPGC</sequence>
<dbReference type="Gene3D" id="3.40.50.720">
    <property type="entry name" value="NAD(P)-binding Rossmann-like Domain"/>
    <property type="match status" value="1"/>
</dbReference>
<dbReference type="RefSeq" id="WP_275311034.1">
    <property type="nucleotide sequence ID" value="NZ_CP095749.1"/>
</dbReference>
<gene>
    <name evidence="3" type="ORF">MOV08_39890</name>
</gene>
<accession>A0ABY8AIQ0</accession>
<dbReference type="EMBL" id="CP095749">
    <property type="protein sequence ID" value="WEB44842.1"/>
    <property type="molecule type" value="Genomic_DNA"/>
</dbReference>
<reference evidence="3 4" key="1">
    <citation type="submission" date="2022-03" db="EMBL/GenBank/DDBJ databases">
        <title>Streptomyces yunnanensis P86,complete genome.</title>
        <authorList>
            <person name="Chen S."/>
            <person name="Zhang Q."/>
        </authorList>
    </citation>
    <scope>NUCLEOTIDE SEQUENCE [LARGE SCALE GENOMIC DNA]</scope>
    <source>
        <strain evidence="3 4">P86</strain>
    </source>
</reference>
<dbReference type="SUPFAM" id="SSF51735">
    <property type="entry name" value="NAD(P)-binding Rossmann-fold domains"/>
    <property type="match status" value="1"/>
</dbReference>
<dbReference type="InterPro" id="IPR036291">
    <property type="entry name" value="NAD(P)-bd_dom_sf"/>
</dbReference>
<dbReference type="InterPro" id="IPR051604">
    <property type="entry name" value="Ergot_Alk_Oxidoreductase"/>
</dbReference>
<organism evidence="3 4">
    <name type="scientific">Streptomyces yunnanensis</name>
    <dbReference type="NCBI Taxonomy" id="156453"/>
    <lineage>
        <taxon>Bacteria</taxon>
        <taxon>Bacillati</taxon>
        <taxon>Actinomycetota</taxon>
        <taxon>Actinomycetes</taxon>
        <taxon>Kitasatosporales</taxon>
        <taxon>Streptomycetaceae</taxon>
        <taxon>Streptomyces</taxon>
    </lineage>
</organism>
<keyword evidence="4" id="KW-1185">Reference proteome</keyword>
<feature type="domain" description="NmrA-like" evidence="2">
    <location>
        <begin position="23"/>
        <end position="248"/>
    </location>
</feature>
<name>A0ABY8AIQ0_9ACTN</name>
<evidence type="ECO:0000256" key="1">
    <source>
        <dbReference type="SAM" id="MobiDB-lite"/>
    </source>
</evidence>
<dbReference type="Gene3D" id="3.90.25.10">
    <property type="entry name" value="UDP-galactose 4-epimerase, domain 1"/>
    <property type="match status" value="1"/>
</dbReference>
<dbReference type="InterPro" id="IPR008030">
    <property type="entry name" value="NmrA-like"/>
</dbReference>
<feature type="region of interest" description="Disordered" evidence="1">
    <location>
        <begin position="1"/>
        <end position="21"/>
    </location>
</feature>
<dbReference type="Proteomes" id="UP001218629">
    <property type="component" value="Chromosome"/>
</dbReference>
<evidence type="ECO:0000313" key="3">
    <source>
        <dbReference type="EMBL" id="WEB44842.1"/>
    </source>
</evidence>
<evidence type="ECO:0000259" key="2">
    <source>
        <dbReference type="Pfam" id="PF05368"/>
    </source>
</evidence>
<dbReference type="Pfam" id="PF05368">
    <property type="entry name" value="NmrA"/>
    <property type="match status" value="1"/>
</dbReference>